<dbReference type="eggNOG" id="ENOG502ZQSA">
    <property type="taxonomic scope" value="Bacteria"/>
</dbReference>
<dbReference type="PATRIC" id="fig|1140003.3.peg.20"/>
<dbReference type="Proteomes" id="UP000015961">
    <property type="component" value="Unassembled WGS sequence"/>
</dbReference>
<protein>
    <submittedName>
        <fullName evidence="1">Uncharacterized protein</fullName>
    </submittedName>
</protein>
<dbReference type="RefSeq" id="WP_016184515.1">
    <property type="nucleotide sequence ID" value="NZ_ASWO01000001.1"/>
</dbReference>
<reference evidence="1 2" key="1">
    <citation type="submission" date="2013-03" db="EMBL/GenBank/DDBJ databases">
        <title>The Genome Sequence of Enterococcus sulfureus ATCC_49903 (PacBio/Illumina hybrid assembly).</title>
        <authorList>
            <consortium name="The Broad Institute Genomics Platform"/>
            <consortium name="The Broad Institute Genome Sequencing Center for Infectious Disease"/>
            <person name="Earl A."/>
            <person name="Russ C."/>
            <person name="Gilmore M."/>
            <person name="Surin D."/>
            <person name="Walker B."/>
            <person name="Young S."/>
            <person name="Zeng Q."/>
            <person name="Gargeya S."/>
            <person name="Fitzgerald M."/>
            <person name="Haas B."/>
            <person name="Abouelleil A."/>
            <person name="Allen A.W."/>
            <person name="Alvarado L."/>
            <person name="Arachchi H.M."/>
            <person name="Berlin A.M."/>
            <person name="Chapman S.B."/>
            <person name="Gainer-Dewar J."/>
            <person name="Goldberg J."/>
            <person name="Griggs A."/>
            <person name="Gujja S."/>
            <person name="Hansen M."/>
            <person name="Howarth C."/>
            <person name="Imamovic A."/>
            <person name="Ireland A."/>
            <person name="Larimer J."/>
            <person name="McCowan C."/>
            <person name="Murphy C."/>
            <person name="Pearson M."/>
            <person name="Poon T.W."/>
            <person name="Priest M."/>
            <person name="Roberts A."/>
            <person name="Saif S."/>
            <person name="Shea T."/>
            <person name="Sisk P."/>
            <person name="Sykes S."/>
            <person name="Wortman J."/>
            <person name="Nusbaum C."/>
            <person name="Birren B."/>
        </authorList>
    </citation>
    <scope>NUCLEOTIDE SEQUENCE [LARGE SCALE GENOMIC DNA]</scope>
    <source>
        <strain evidence="1 2">ATCC 49903</strain>
    </source>
</reference>
<name>S0LDA8_9ENTE</name>
<proteinExistence type="predicted"/>
<evidence type="ECO:0000313" key="1">
    <source>
        <dbReference type="EMBL" id="EOT86967.1"/>
    </source>
</evidence>
<organism evidence="1 2">
    <name type="scientific">Enterococcus sulfureus ATCC 49903</name>
    <dbReference type="NCBI Taxonomy" id="1140003"/>
    <lineage>
        <taxon>Bacteria</taxon>
        <taxon>Bacillati</taxon>
        <taxon>Bacillota</taxon>
        <taxon>Bacilli</taxon>
        <taxon>Lactobacillales</taxon>
        <taxon>Enterococcaceae</taxon>
        <taxon>Enterococcus</taxon>
    </lineage>
</organism>
<dbReference type="AlphaFoldDB" id="S0LDA8"/>
<gene>
    <name evidence="1" type="ORF">I573_00022</name>
</gene>
<evidence type="ECO:0000313" key="2">
    <source>
        <dbReference type="Proteomes" id="UP000015961"/>
    </source>
</evidence>
<keyword evidence="2" id="KW-1185">Reference proteome</keyword>
<comment type="caution">
    <text evidence="1">The sequence shown here is derived from an EMBL/GenBank/DDBJ whole genome shotgun (WGS) entry which is preliminary data.</text>
</comment>
<sequence>MTFTKAAIEYRIAFDSVKNEFLAIDVRDENHVAFGVTIEQAITNLKNSHE</sequence>
<dbReference type="EMBL" id="ASWO01000001">
    <property type="protein sequence ID" value="EOT86967.1"/>
    <property type="molecule type" value="Genomic_DNA"/>
</dbReference>
<dbReference type="STRING" id="1140003.OMY_00023"/>
<accession>S0LDA8</accession>